<keyword evidence="3" id="KW-0804">Transcription</keyword>
<dbReference type="PROSITE" id="PS50977">
    <property type="entry name" value="HTH_TETR_2"/>
    <property type="match status" value="1"/>
</dbReference>
<evidence type="ECO:0000256" key="2">
    <source>
        <dbReference type="ARBA" id="ARBA00023125"/>
    </source>
</evidence>
<reference evidence="7" key="1">
    <citation type="journal article" date="2019" name="Int. J. Syst. Evol. Microbiol.">
        <title>The Global Catalogue of Microorganisms (GCM) 10K type strain sequencing project: providing services to taxonomists for standard genome sequencing and annotation.</title>
        <authorList>
            <consortium name="The Broad Institute Genomics Platform"/>
            <consortium name="The Broad Institute Genome Sequencing Center for Infectious Disease"/>
            <person name="Wu L."/>
            <person name="Ma J."/>
        </authorList>
    </citation>
    <scope>NUCLEOTIDE SEQUENCE [LARGE SCALE GENOMIC DNA]</scope>
    <source>
        <strain evidence="7">CGMCC 4.7608</strain>
    </source>
</reference>
<dbReference type="InterPro" id="IPR050109">
    <property type="entry name" value="HTH-type_TetR-like_transc_reg"/>
</dbReference>
<dbReference type="PRINTS" id="PR00455">
    <property type="entry name" value="HTHTETR"/>
</dbReference>
<proteinExistence type="predicted"/>
<dbReference type="PANTHER" id="PTHR30055:SF234">
    <property type="entry name" value="HTH-TYPE TRANSCRIPTIONAL REGULATOR BETI"/>
    <property type="match status" value="1"/>
</dbReference>
<comment type="caution">
    <text evidence="6">The sequence shown here is derived from an EMBL/GenBank/DDBJ whole genome shotgun (WGS) entry which is preliminary data.</text>
</comment>
<dbReference type="InterPro" id="IPR036271">
    <property type="entry name" value="Tet_transcr_reg_TetR-rel_C_sf"/>
</dbReference>
<keyword evidence="2 4" id="KW-0238">DNA-binding</keyword>
<keyword evidence="1" id="KW-0805">Transcription regulation</keyword>
<evidence type="ECO:0000313" key="7">
    <source>
        <dbReference type="Proteomes" id="UP001595999"/>
    </source>
</evidence>
<evidence type="ECO:0000313" key="6">
    <source>
        <dbReference type="EMBL" id="MFC4488627.1"/>
    </source>
</evidence>
<dbReference type="PANTHER" id="PTHR30055">
    <property type="entry name" value="HTH-TYPE TRANSCRIPTIONAL REGULATOR RUTR"/>
    <property type="match status" value="1"/>
</dbReference>
<gene>
    <name evidence="6" type="ORF">ACFO0R_03250</name>
</gene>
<keyword evidence="7" id="KW-1185">Reference proteome</keyword>
<dbReference type="EMBL" id="JBHSEK010000001">
    <property type="protein sequence ID" value="MFC4488627.1"/>
    <property type="molecule type" value="Genomic_DNA"/>
</dbReference>
<accession>A0ABV8ZNC4</accession>
<evidence type="ECO:0000259" key="5">
    <source>
        <dbReference type="PROSITE" id="PS50977"/>
    </source>
</evidence>
<dbReference type="Pfam" id="PF17918">
    <property type="entry name" value="TetR_C_15"/>
    <property type="match status" value="1"/>
</dbReference>
<evidence type="ECO:0000256" key="3">
    <source>
        <dbReference type="ARBA" id="ARBA00023163"/>
    </source>
</evidence>
<feature type="DNA-binding region" description="H-T-H motif" evidence="4">
    <location>
        <begin position="40"/>
        <end position="59"/>
    </location>
</feature>
<name>A0ABV8ZNC4_9NEIS</name>
<dbReference type="Proteomes" id="UP001595999">
    <property type="component" value="Unassembled WGS sequence"/>
</dbReference>
<dbReference type="Gene3D" id="1.10.357.10">
    <property type="entry name" value="Tetracycline Repressor, domain 2"/>
    <property type="match status" value="1"/>
</dbReference>
<evidence type="ECO:0000256" key="1">
    <source>
        <dbReference type="ARBA" id="ARBA00023015"/>
    </source>
</evidence>
<dbReference type="SUPFAM" id="SSF48498">
    <property type="entry name" value="Tetracyclin repressor-like, C-terminal domain"/>
    <property type="match status" value="1"/>
</dbReference>
<dbReference type="InterPro" id="IPR041669">
    <property type="entry name" value="TetR_C_15"/>
</dbReference>
<dbReference type="Pfam" id="PF00440">
    <property type="entry name" value="TetR_N"/>
    <property type="match status" value="1"/>
</dbReference>
<dbReference type="SUPFAM" id="SSF46689">
    <property type="entry name" value="Homeodomain-like"/>
    <property type="match status" value="1"/>
</dbReference>
<evidence type="ECO:0000256" key="4">
    <source>
        <dbReference type="PROSITE-ProRule" id="PRU00335"/>
    </source>
</evidence>
<dbReference type="InterPro" id="IPR009057">
    <property type="entry name" value="Homeodomain-like_sf"/>
</dbReference>
<sequence length="205" mass="22066">MPMIPQARKQPGQARSRHVVAAILEATARILERDGYAGLTTNRAAELAGVGIGSLYQYFPNKQALVAALHRRHGEETLATVREALRLSAGQPWPAQLEQLVSACLRLHLAAPGLHRVLEREWPQFDLPPADNPLDLELLACVEAWLADSGLPAARAPRLLRMADSLLHGLALDAGAEQAELTRCIAAALSAYLALPADGDKISTL</sequence>
<protein>
    <submittedName>
        <fullName evidence="6">TetR/AcrR family transcriptional regulator</fullName>
    </submittedName>
</protein>
<organism evidence="6 7">
    <name type="scientific">Chromobacterium aquaticum</name>
    <dbReference type="NCBI Taxonomy" id="467180"/>
    <lineage>
        <taxon>Bacteria</taxon>
        <taxon>Pseudomonadati</taxon>
        <taxon>Pseudomonadota</taxon>
        <taxon>Betaproteobacteria</taxon>
        <taxon>Neisseriales</taxon>
        <taxon>Chromobacteriaceae</taxon>
        <taxon>Chromobacterium</taxon>
    </lineage>
</organism>
<feature type="domain" description="HTH tetR-type" evidence="5">
    <location>
        <begin position="17"/>
        <end position="77"/>
    </location>
</feature>
<dbReference type="InterPro" id="IPR001647">
    <property type="entry name" value="HTH_TetR"/>
</dbReference>
<dbReference type="RefSeq" id="WP_231462209.1">
    <property type="nucleotide sequence ID" value="NZ_JAJOHW010000061.1"/>
</dbReference>